<dbReference type="Pfam" id="PF01370">
    <property type="entry name" value="Epimerase"/>
    <property type="match status" value="1"/>
</dbReference>
<proteinExistence type="inferred from homology"/>
<dbReference type="PANTHER" id="PTHR43000">
    <property type="entry name" value="DTDP-D-GLUCOSE 4,6-DEHYDRATASE-RELATED"/>
    <property type="match status" value="1"/>
</dbReference>
<sequence length="326" mass="35076">MRVLVTGGAGFIGSHYARTMLAGGYPGYADARVTVLDRLTYAGDTRCLPMNHPRLRFVHGDVCDSALLRRIVPGHDAVVHCAAESQADRPLNGAAEFIRTNILGTHTLLEACRVHGVGPVVVVSADEVYGPIGPGPRGEDHPLLPDSPYAASKAAGDLVARAYAHTHGVDVRVTRGCDTYGPFQHVERPVPAAVTGLLGGARPPDCDDGRDPREWMHVDDHCRAIHLVLTRGRAGGVYNVGSGTVLTRARLTRILAGLCDGSLDTAVRPPADARGESPGRALDDRRIRAELGFRNLVLFDQGIAGAVHWYRTHPGWWEPLLRESVL</sequence>
<protein>
    <submittedName>
        <fullName evidence="3">dTDP-glucose 4,6-dehydratase</fullName>
        <ecNumber evidence="3">4.2.1.46</ecNumber>
    </submittedName>
</protein>
<feature type="domain" description="NAD-dependent epimerase/dehydratase" evidence="2">
    <location>
        <begin position="3"/>
        <end position="241"/>
    </location>
</feature>
<keyword evidence="3" id="KW-0456">Lyase</keyword>
<dbReference type="Gene3D" id="3.90.25.10">
    <property type="entry name" value="UDP-galactose 4-epimerase, domain 1"/>
    <property type="match status" value="1"/>
</dbReference>
<evidence type="ECO:0000313" key="3">
    <source>
        <dbReference type="EMBL" id="MFC3998519.1"/>
    </source>
</evidence>
<accession>A0ABV8FT07</accession>
<dbReference type="RefSeq" id="WP_378536406.1">
    <property type="nucleotide sequence ID" value="NZ_JBHSBH010000013.1"/>
</dbReference>
<reference evidence="4" key="1">
    <citation type="journal article" date="2019" name="Int. J. Syst. Evol. Microbiol.">
        <title>The Global Catalogue of Microorganisms (GCM) 10K type strain sequencing project: providing services to taxonomists for standard genome sequencing and annotation.</title>
        <authorList>
            <consortium name="The Broad Institute Genomics Platform"/>
            <consortium name="The Broad Institute Genome Sequencing Center for Infectious Disease"/>
            <person name="Wu L."/>
            <person name="Ma J."/>
        </authorList>
    </citation>
    <scope>NUCLEOTIDE SEQUENCE [LARGE SCALE GENOMIC DNA]</scope>
    <source>
        <strain evidence="4">TBRC 1826</strain>
    </source>
</reference>
<dbReference type="GO" id="GO:0008460">
    <property type="term" value="F:dTDP-glucose 4,6-dehydratase activity"/>
    <property type="evidence" value="ECO:0007669"/>
    <property type="project" value="UniProtKB-EC"/>
</dbReference>
<dbReference type="Proteomes" id="UP001595847">
    <property type="component" value="Unassembled WGS sequence"/>
</dbReference>
<evidence type="ECO:0000256" key="1">
    <source>
        <dbReference type="ARBA" id="ARBA00007637"/>
    </source>
</evidence>
<dbReference type="InterPro" id="IPR036291">
    <property type="entry name" value="NAD(P)-bd_dom_sf"/>
</dbReference>
<dbReference type="SUPFAM" id="SSF51735">
    <property type="entry name" value="NAD(P)-binding Rossmann-fold domains"/>
    <property type="match status" value="1"/>
</dbReference>
<keyword evidence="4" id="KW-1185">Reference proteome</keyword>
<comment type="caution">
    <text evidence="3">The sequence shown here is derived from an EMBL/GenBank/DDBJ whole genome shotgun (WGS) entry which is preliminary data.</text>
</comment>
<dbReference type="Gene3D" id="3.40.50.720">
    <property type="entry name" value="NAD(P)-binding Rossmann-like Domain"/>
    <property type="match status" value="1"/>
</dbReference>
<evidence type="ECO:0000313" key="4">
    <source>
        <dbReference type="Proteomes" id="UP001595847"/>
    </source>
</evidence>
<comment type="similarity">
    <text evidence="1">Belongs to the NAD(P)-dependent epimerase/dehydratase family.</text>
</comment>
<dbReference type="EMBL" id="JBHSBH010000013">
    <property type="protein sequence ID" value="MFC3998519.1"/>
    <property type="molecule type" value="Genomic_DNA"/>
</dbReference>
<dbReference type="InterPro" id="IPR001509">
    <property type="entry name" value="Epimerase_deHydtase"/>
</dbReference>
<name>A0ABV8FT07_9ACTN</name>
<gene>
    <name evidence="3" type="ORF">ACFOVU_21520</name>
</gene>
<dbReference type="EC" id="4.2.1.46" evidence="3"/>
<evidence type="ECO:0000259" key="2">
    <source>
        <dbReference type="Pfam" id="PF01370"/>
    </source>
</evidence>
<organism evidence="3 4">
    <name type="scientific">Nocardiopsis sediminis</name>
    <dbReference type="NCBI Taxonomy" id="1778267"/>
    <lineage>
        <taxon>Bacteria</taxon>
        <taxon>Bacillati</taxon>
        <taxon>Actinomycetota</taxon>
        <taxon>Actinomycetes</taxon>
        <taxon>Streptosporangiales</taxon>
        <taxon>Nocardiopsidaceae</taxon>
        <taxon>Nocardiopsis</taxon>
    </lineage>
</organism>